<sequence>MAIIEVLPREILIETIPWFLRSFRDARYGLLAAETLILCEWLNCLHDEISLVLRSPWSSVKMAYLTCRYYPLVYWPIISWAYVKNHQPKLCEKLARPAHGFALPLILAAQAVLLMRAYAFAGRHRAIGALLSTCYAFVVGTHIWFFLINIPTVTVSPEAYPAIDMFGGIGCFVDYRARTLGGRLFLAMLAVVFTDIVSLTIVIICCIRRPSRQTPLGRYFLRQGLGAFTVTSLISGVALGLYFSAHSSYGGSSLPLVFLIPDLVACRLILQLRRRVIPSETQLSRQNSRIIREALSSRTTNRQLATDVWVMEPDY</sequence>
<comment type="caution">
    <text evidence="3">The sequence shown here is derived from an EMBL/GenBank/DDBJ whole genome shotgun (WGS) entry which is preliminary data.</text>
</comment>
<dbReference type="InterPro" id="IPR045340">
    <property type="entry name" value="DUF6533"/>
</dbReference>
<evidence type="ECO:0000313" key="4">
    <source>
        <dbReference type="Proteomes" id="UP000521943"/>
    </source>
</evidence>
<dbReference type="Pfam" id="PF20151">
    <property type="entry name" value="DUF6533"/>
    <property type="match status" value="1"/>
</dbReference>
<feature type="transmembrane region" description="Helical" evidence="1">
    <location>
        <begin position="101"/>
        <end position="119"/>
    </location>
</feature>
<dbReference type="AlphaFoldDB" id="A0A8H6HW34"/>
<keyword evidence="1" id="KW-0812">Transmembrane</keyword>
<protein>
    <recommendedName>
        <fullName evidence="2">DUF6533 domain-containing protein</fullName>
    </recommendedName>
</protein>
<feature type="transmembrane region" description="Helical" evidence="1">
    <location>
        <begin position="184"/>
        <end position="207"/>
    </location>
</feature>
<feature type="transmembrane region" description="Helical" evidence="1">
    <location>
        <begin position="249"/>
        <end position="270"/>
    </location>
</feature>
<evidence type="ECO:0000259" key="2">
    <source>
        <dbReference type="Pfam" id="PF20151"/>
    </source>
</evidence>
<organism evidence="3 4">
    <name type="scientific">Ephemerocybe angulata</name>
    <dbReference type="NCBI Taxonomy" id="980116"/>
    <lineage>
        <taxon>Eukaryota</taxon>
        <taxon>Fungi</taxon>
        <taxon>Dikarya</taxon>
        <taxon>Basidiomycota</taxon>
        <taxon>Agaricomycotina</taxon>
        <taxon>Agaricomycetes</taxon>
        <taxon>Agaricomycetidae</taxon>
        <taxon>Agaricales</taxon>
        <taxon>Agaricineae</taxon>
        <taxon>Psathyrellaceae</taxon>
        <taxon>Ephemerocybe</taxon>
    </lineage>
</organism>
<feature type="transmembrane region" description="Helical" evidence="1">
    <location>
        <begin position="62"/>
        <end position="81"/>
    </location>
</feature>
<proteinExistence type="predicted"/>
<dbReference type="OrthoDB" id="3251775at2759"/>
<feature type="transmembrane region" description="Helical" evidence="1">
    <location>
        <begin position="219"/>
        <end position="243"/>
    </location>
</feature>
<name>A0A8H6HW34_9AGAR</name>
<keyword evidence="1" id="KW-1133">Transmembrane helix</keyword>
<dbReference type="Proteomes" id="UP000521943">
    <property type="component" value="Unassembled WGS sequence"/>
</dbReference>
<feature type="transmembrane region" description="Helical" evidence="1">
    <location>
        <begin position="126"/>
        <end position="147"/>
    </location>
</feature>
<evidence type="ECO:0000256" key="1">
    <source>
        <dbReference type="SAM" id="Phobius"/>
    </source>
</evidence>
<keyword evidence="4" id="KW-1185">Reference proteome</keyword>
<keyword evidence="1" id="KW-0472">Membrane</keyword>
<accession>A0A8H6HW34</accession>
<reference evidence="3 4" key="1">
    <citation type="submission" date="2020-07" db="EMBL/GenBank/DDBJ databases">
        <title>Comparative genomics of pyrophilous fungi reveals a link between fire events and developmental genes.</title>
        <authorList>
            <consortium name="DOE Joint Genome Institute"/>
            <person name="Steindorff A.S."/>
            <person name="Carver A."/>
            <person name="Calhoun S."/>
            <person name="Stillman K."/>
            <person name="Liu H."/>
            <person name="Lipzen A."/>
            <person name="Pangilinan J."/>
            <person name="Labutti K."/>
            <person name="Bruns T.D."/>
            <person name="Grigoriev I.V."/>
        </authorList>
    </citation>
    <scope>NUCLEOTIDE SEQUENCE [LARGE SCALE GENOMIC DNA]</scope>
    <source>
        <strain evidence="3 4">CBS 144469</strain>
    </source>
</reference>
<feature type="domain" description="DUF6533" evidence="2">
    <location>
        <begin position="28"/>
        <end position="73"/>
    </location>
</feature>
<dbReference type="EMBL" id="JACGCI010000039">
    <property type="protein sequence ID" value="KAF6753442.1"/>
    <property type="molecule type" value="Genomic_DNA"/>
</dbReference>
<gene>
    <name evidence="3" type="ORF">DFP72DRAFT_901689</name>
</gene>
<evidence type="ECO:0000313" key="3">
    <source>
        <dbReference type="EMBL" id="KAF6753442.1"/>
    </source>
</evidence>